<dbReference type="Proteomes" id="UP001596398">
    <property type="component" value="Unassembled WGS sequence"/>
</dbReference>
<proteinExistence type="predicted"/>
<accession>A0ABD5ZNC1</accession>
<reference evidence="1 2" key="1">
    <citation type="journal article" date="2019" name="Int. J. Syst. Evol. Microbiol.">
        <title>The Global Catalogue of Microorganisms (GCM) 10K type strain sequencing project: providing services to taxonomists for standard genome sequencing and annotation.</title>
        <authorList>
            <consortium name="The Broad Institute Genomics Platform"/>
            <consortium name="The Broad Institute Genome Sequencing Center for Infectious Disease"/>
            <person name="Wu L."/>
            <person name="Ma J."/>
        </authorList>
    </citation>
    <scope>NUCLEOTIDE SEQUENCE [LARGE SCALE GENOMIC DNA]</scope>
    <source>
        <strain evidence="1 2">DT85</strain>
    </source>
</reference>
<dbReference type="RefSeq" id="WP_276235682.1">
    <property type="nucleotide sequence ID" value="NZ_CP119802.1"/>
</dbReference>
<name>A0ABD5ZNC1_9EURY</name>
<gene>
    <name evidence="1" type="ORF">ACFQJ4_04970</name>
</gene>
<evidence type="ECO:0000313" key="2">
    <source>
        <dbReference type="Proteomes" id="UP001596398"/>
    </source>
</evidence>
<protein>
    <submittedName>
        <fullName evidence="1">Uncharacterized protein</fullName>
    </submittedName>
</protein>
<dbReference type="InterPro" id="IPR055687">
    <property type="entry name" value="DUF7263"/>
</dbReference>
<dbReference type="Pfam" id="PF23924">
    <property type="entry name" value="DUF7263"/>
    <property type="match status" value="1"/>
</dbReference>
<evidence type="ECO:0000313" key="1">
    <source>
        <dbReference type="EMBL" id="MFC7234669.1"/>
    </source>
</evidence>
<dbReference type="AlphaFoldDB" id="A0ABD5ZNC1"/>
<dbReference type="GeneID" id="79266337"/>
<comment type="caution">
    <text evidence="1">The sequence shown here is derived from an EMBL/GenBank/DDBJ whole genome shotgun (WGS) entry which is preliminary data.</text>
</comment>
<dbReference type="EMBL" id="JBHTAP010000001">
    <property type="protein sequence ID" value="MFC7234669.1"/>
    <property type="molecule type" value="Genomic_DNA"/>
</dbReference>
<sequence length="224" mass="23132">MTRPRGQANLPALAVALLVVTTTAGLAFALADDAFAGATRDTDGALAAGVADRLVAERSPLAARANVLDRPALDGTDADRLAAAFPALAGTDFRVRVGGRVVAERGDPTGGATVERVVLVRTRTERTVTPPLATTRVTLPRRTPSVGLRLDPPNGTTLTTVRANGRVVLHDPDGLAGEYEVGTSRYATTTLAFAADGPLREGNVTVAYRPAATTKALVEVTVDG</sequence>
<keyword evidence="2" id="KW-1185">Reference proteome</keyword>
<organism evidence="1 2">
    <name type="scientific">Halosegnis marinus</name>
    <dbReference type="NCBI Taxonomy" id="3034023"/>
    <lineage>
        <taxon>Archaea</taxon>
        <taxon>Methanobacteriati</taxon>
        <taxon>Methanobacteriota</taxon>
        <taxon>Stenosarchaea group</taxon>
        <taxon>Halobacteria</taxon>
        <taxon>Halobacteriales</taxon>
        <taxon>Natronomonadaceae</taxon>
        <taxon>Halosegnis</taxon>
    </lineage>
</organism>